<accession>A0A0G0Y8L1</accession>
<reference evidence="1 2" key="1">
    <citation type="journal article" date="2015" name="Nature">
        <title>rRNA introns, odd ribosomes, and small enigmatic genomes across a large radiation of phyla.</title>
        <authorList>
            <person name="Brown C.T."/>
            <person name="Hug L.A."/>
            <person name="Thomas B.C."/>
            <person name="Sharon I."/>
            <person name="Castelle C.J."/>
            <person name="Singh A."/>
            <person name="Wilkins M.J."/>
            <person name="Williams K.H."/>
            <person name="Banfield J.F."/>
        </authorList>
    </citation>
    <scope>NUCLEOTIDE SEQUENCE [LARGE SCALE GENOMIC DNA]</scope>
</reference>
<protein>
    <submittedName>
        <fullName evidence="1">Uncharacterized protein</fullName>
    </submittedName>
</protein>
<dbReference type="EMBL" id="LCCN01000003">
    <property type="protein sequence ID" value="KKS33040.1"/>
    <property type="molecule type" value="Genomic_DNA"/>
</dbReference>
<proteinExistence type="predicted"/>
<comment type="caution">
    <text evidence="1">The sequence shown here is derived from an EMBL/GenBank/DDBJ whole genome shotgun (WGS) entry which is preliminary data.</text>
</comment>
<evidence type="ECO:0000313" key="1">
    <source>
        <dbReference type="EMBL" id="KKS33040.1"/>
    </source>
</evidence>
<dbReference type="Proteomes" id="UP000034160">
    <property type="component" value="Unassembled WGS sequence"/>
</dbReference>
<sequence>MEGNTPPHIDIENLSCYGLARILVNELGGPKVAKIYEIRFAHPEDTYTTHAYVVPNKFKDEEQALNARVFYPFTCGYLRKKGEDVTNRTFSLNWSQL</sequence>
<dbReference type="STRING" id="1618356.UU93_C0003G0048"/>
<organism evidence="1 2">
    <name type="scientific">Candidatus Amesbacteria bacterium GW2011_GWA2_42_12</name>
    <dbReference type="NCBI Taxonomy" id="1618356"/>
    <lineage>
        <taxon>Bacteria</taxon>
        <taxon>Candidatus Amesiibacteriota</taxon>
    </lineage>
</organism>
<name>A0A0G0Y8L1_9BACT</name>
<gene>
    <name evidence="1" type="ORF">UU93_C0003G0048</name>
</gene>
<dbReference type="AlphaFoldDB" id="A0A0G0Y8L1"/>
<evidence type="ECO:0000313" key="2">
    <source>
        <dbReference type="Proteomes" id="UP000034160"/>
    </source>
</evidence>